<protein>
    <submittedName>
        <fullName evidence="3">Putative oxidoreductase YdbC</fullName>
        <ecNumber evidence="3">1.-.-.-</ecNumber>
    </submittedName>
</protein>
<keyword evidence="1 3" id="KW-0560">Oxidoreductase</keyword>
<dbReference type="PANTHER" id="PTHR43625">
    <property type="entry name" value="AFLATOXIN B1 ALDEHYDE REDUCTASE"/>
    <property type="match status" value="1"/>
</dbReference>
<dbReference type="EMBL" id="JXYS01000116">
    <property type="protein sequence ID" value="KJF15850.1"/>
    <property type="molecule type" value="Genomic_DNA"/>
</dbReference>
<reference evidence="3 4" key="1">
    <citation type="submission" date="2015-01" db="EMBL/GenBank/DDBJ databases">
        <title>Draft genome of the acidophilic iron oxidizer Acidithrix ferrooxidans strain Py-F3.</title>
        <authorList>
            <person name="Poehlein A."/>
            <person name="Eisen S."/>
            <person name="Schloemann M."/>
            <person name="Johnson B.D."/>
            <person name="Daniel R."/>
            <person name="Muehling M."/>
        </authorList>
    </citation>
    <scope>NUCLEOTIDE SEQUENCE [LARGE SCALE GENOMIC DNA]</scope>
    <source>
        <strain evidence="3 4">Py-F3</strain>
    </source>
</reference>
<dbReference type="SUPFAM" id="SSF51430">
    <property type="entry name" value="NAD(P)-linked oxidoreductase"/>
    <property type="match status" value="1"/>
</dbReference>
<dbReference type="GO" id="GO:0016491">
    <property type="term" value="F:oxidoreductase activity"/>
    <property type="evidence" value="ECO:0007669"/>
    <property type="project" value="UniProtKB-KW"/>
</dbReference>
<evidence type="ECO:0000259" key="2">
    <source>
        <dbReference type="Pfam" id="PF00248"/>
    </source>
</evidence>
<dbReference type="AlphaFoldDB" id="A0A0D8HD36"/>
<dbReference type="PRINTS" id="PR00069">
    <property type="entry name" value="ALDKETRDTASE"/>
</dbReference>
<proteinExistence type="predicted"/>
<dbReference type="Pfam" id="PF00248">
    <property type="entry name" value="Aldo_ket_red"/>
    <property type="match status" value="1"/>
</dbReference>
<evidence type="ECO:0000256" key="1">
    <source>
        <dbReference type="ARBA" id="ARBA00023002"/>
    </source>
</evidence>
<dbReference type="PANTHER" id="PTHR43625:SF40">
    <property type="entry name" value="ALDO-KETO REDUCTASE YAKC [NADP(+)]"/>
    <property type="match status" value="1"/>
</dbReference>
<dbReference type="PATRIC" id="fig|1280514.3.peg.4423"/>
<dbReference type="InterPro" id="IPR036812">
    <property type="entry name" value="NAD(P)_OxRdtase_dom_sf"/>
</dbReference>
<dbReference type="GO" id="GO:0005737">
    <property type="term" value="C:cytoplasm"/>
    <property type="evidence" value="ECO:0007669"/>
    <property type="project" value="TreeGrafter"/>
</dbReference>
<accession>A0A0D8HD36</accession>
<dbReference type="InterPro" id="IPR020471">
    <property type="entry name" value="AKR"/>
</dbReference>
<dbReference type="InterPro" id="IPR050791">
    <property type="entry name" value="Aldo-Keto_reductase"/>
</dbReference>
<feature type="domain" description="NADP-dependent oxidoreductase" evidence="2">
    <location>
        <begin position="53"/>
        <end position="316"/>
    </location>
</feature>
<sequence>MFETERLKKLILCNAFGLLLSRNQSVVRLSLEGGILEKLGGRFNIGGSLEVNRLGFGAMRITGPGIWGEPIDRPGAILVLRKAIDVGIDFIDTADSYGPYVSEELIREALYPYASGVKIATKAGLVRTGPNQWHPVGRPEYLRQELEMSLRRLGVDRIDLFQLHRIDPKVDLADQIGLLSDLQKEGKVNRIGLSEVSVSDITEASKYAKIDTVQNLYNLTNRSSEAVLEYCGANGIGFIPWFPIQMGSLAGGSGVVGEVAKELDATPAQVSLAWLLHRSKVVLPIPGTSSVDHLVENSNADKVKLSDDQFKRLFEIGNK</sequence>
<keyword evidence="4" id="KW-1185">Reference proteome</keyword>
<dbReference type="OrthoDB" id="9768793at2"/>
<gene>
    <name evidence="3" type="primary">ydbC</name>
    <name evidence="3" type="ORF">AXFE_33020</name>
</gene>
<name>A0A0D8HD36_9ACTN</name>
<dbReference type="InterPro" id="IPR023210">
    <property type="entry name" value="NADP_OxRdtase_dom"/>
</dbReference>
<dbReference type="EC" id="1.-.-.-" evidence="3"/>
<dbReference type="STRING" id="1280514.AXFE_33020"/>
<dbReference type="CDD" id="cd19088">
    <property type="entry name" value="AKR_AKR13B1"/>
    <property type="match status" value="1"/>
</dbReference>
<comment type="caution">
    <text evidence="3">The sequence shown here is derived from an EMBL/GenBank/DDBJ whole genome shotgun (WGS) entry which is preliminary data.</text>
</comment>
<evidence type="ECO:0000313" key="4">
    <source>
        <dbReference type="Proteomes" id="UP000032360"/>
    </source>
</evidence>
<evidence type="ECO:0000313" key="3">
    <source>
        <dbReference type="EMBL" id="KJF15850.1"/>
    </source>
</evidence>
<dbReference type="Gene3D" id="3.20.20.100">
    <property type="entry name" value="NADP-dependent oxidoreductase domain"/>
    <property type="match status" value="1"/>
</dbReference>
<organism evidence="3 4">
    <name type="scientific">Acidithrix ferrooxidans</name>
    <dbReference type="NCBI Taxonomy" id="1280514"/>
    <lineage>
        <taxon>Bacteria</taxon>
        <taxon>Bacillati</taxon>
        <taxon>Actinomycetota</taxon>
        <taxon>Acidimicrobiia</taxon>
        <taxon>Acidimicrobiales</taxon>
        <taxon>Acidimicrobiaceae</taxon>
        <taxon>Acidithrix</taxon>
    </lineage>
</organism>
<dbReference type="Proteomes" id="UP000032360">
    <property type="component" value="Unassembled WGS sequence"/>
</dbReference>